<evidence type="ECO:0000313" key="1">
    <source>
        <dbReference type="EMBL" id="MDO4842251.1"/>
    </source>
</evidence>
<gene>
    <name evidence="1" type="ORF">Q3982_06195</name>
</gene>
<protein>
    <recommendedName>
        <fullName evidence="3">DUF2007 domain-containing protein</fullName>
    </recommendedName>
</protein>
<evidence type="ECO:0000313" key="2">
    <source>
        <dbReference type="Proteomes" id="UP001168575"/>
    </source>
</evidence>
<proteinExistence type="predicted"/>
<keyword evidence="2" id="KW-1185">Reference proteome</keyword>
<dbReference type="Proteomes" id="UP001168575">
    <property type="component" value="Unassembled WGS sequence"/>
</dbReference>
<dbReference type="EMBL" id="JAUMVS010000125">
    <property type="protein sequence ID" value="MDO4842251.1"/>
    <property type="molecule type" value="Genomic_DNA"/>
</dbReference>
<reference evidence="1" key="1">
    <citation type="submission" date="2023-07" db="EMBL/GenBank/DDBJ databases">
        <title>Between Cages and Wild: Unraveling the Impact of Captivity on Animal Microbiomes and Antimicrobial Resistance.</title>
        <authorList>
            <person name="Schmartz G.P."/>
            <person name="Rehner J."/>
            <person name="Schuff M.J."/>
            <person name="Becker S.L."/>
            <person name="Kravczyk M."/>
            <person name="Gurevich A."/>
            <person name="Francke R."/>
            <person name="Mueller R."/>
            <person name="Keller V."/>
            <person name="Keller A."/>
        </authorList>
    </citation>
    <scope>NUCLEOTIDE SEQUENCE</scope>
    <source>
        <strain evidence="1">S12M_St_49</strain>
    </source>
</reference>
<accession>A0AA43RK10</accession>
<evidence type="ECO:0008006" key="3">
    <source>
        <dbReference type="Google" id="ProtNLM"/>
    </source>
</evidence>
<name>A0AA43RK10_9ACTN</name>
<comment type="caution">
    <text evidence="1">The sequence shown here is derived from an EMBL/GenBank/DDBJ whole genome shotgun (WGS) entry which is preliminary data.</text>
</comment>
<organism evidence="1 2">
    <name type="scientific">Phoenicibacter congonensis</name>
    <dbReference type="NCBI Taxonomy" id="1944646"/>
    <lineage>
        <taxon>Bacteria</taxon>
        <taxon>Bacillati</taxon>
        <taxon>Actinomycetota</taxon>
        <taxon>Coriobacteriia</taxon>
        <taxon>Eggerthellales</taxon>
        <taxon>Eggerthellaceae</taxon>
        <taxon>Phoenicibacter</taxon>
    </lineage>
</organism>
<sequence>MEQPKIKPAAVLKDALEASLLAQVLKDEEIPFQIETNTHSLRSILGEAYYDTLMAPFDGYYGYARVWGKVEDEQRILDCLQDVRESQIVDDKPYLVNGRMWRIKKQ</sequence>
<dbReference type="AlphaFoldDB" id="A0AA43RK10"/>